<dbReference type="EMBL" id="BAABKN010000028">
    <property type="protein sequence ID" value="GAA4753829.1"/>
    <property type="molecule type" value="Genomic_DNA"/>
</dbReference>
<accession>A0ABP8ZDY2</accession>
<protein>
    <submittedName>
        <fullName evidence="1">2'-5' RNA ligase family protein</fullName>
    </submittedName>
</protein>
<reference evidence="2" key="1">
    <citation type="journal article" date="2019" name="Int. J. Syst. Evol. Microbiol.">
        <title>The Global Catalogue of Microorganisms (GCM) 10K type strain sequencing project: providing services to taxonomists for standard genome sequencing and annotation.</title>
        <authorList>
            <consortium name="The Broad Institute Genomics Platform"/>
            <consortium name="The Broad Institute Genome Sequencing Center for Infectious Disease"/>
            <person name="Wu L."/>
            <person name="Ma J."/>
        </authorList>
    </citation>
    <scope>NUCLEOTIDE SEQUENCE [LARGE SCALE GENOMIC DNA]</scope>
    <source>
        <strain evidence="2">JCM 18532</strain>
    </source>
</reference>
<proteinExistence type="predicted"/>
<dbReference type="Gene3D" id="3.90.1140.10">
    <property type="entry name" value="Cyclic phosphodiesterase"/>
    <property type="match status" value="1"/>
</dbReference>
<dbReference type="RefSeq" id="WP_345529203.1">
    <property type="nucleotide sequence ID" value="NZ_BAABKN010000028.1"/>
</dbReference>
<dbReference type="GO" id="GO:0016874">
    <property type="term" value="F:ligase activity"/>
    <property type="evidence" value="ECO:0007669"/>
    <property type="project" value="UniProtKB-KW"/>
</dbReference>
<dbReference type="SUPFAM" id="SSF55144">
    <property type="entry name" value="LigT-like"/>
    <property type="match status" value="1"/>
</dbReference>
<keyword evidence="2" id="KW-1185">Reference proteome</keyword>
<gene>
    <name evidence="1" type="ORF">GCM10023350_43940</name>
</gene>
<dbReference type="InterPro" id="IPR009097">
    <property type="entry name" value="Cyclic_Pdiesterase"/>
</dbReference>
<evidence type="ECO:0000313" key="1">
    <source>
        <dbReference type="EMBL" id="GAA4753829.1"/>
    </source>
</evidence>
<keyword evidence="1" id="KW-0436">Ligase</keyword>
<evidence type="ECO:0000313" key="2">
    <source>
        <dbReference type="Proteomes" id="UP001499882"/>
    </source>
</evidence>
<sequence>MSLPSQTAVIIPVSVAEPVVGHHRMRLDTAAPWGVPAHITILFPFVAPSDVDGAAVARLAAVFAATAPFDCTFTECGWFGQDVLWLRPDRAQVLRDLTSAVAAEFPAHKPYGGEHDDVVPHLTVGESRRGSAKELRAAEVDVSSKLPFTAHIDHGLLIAGTDQPDSWHTVATLPLGSSPR</sequence>
<name>A0ABP8ZDY2_9ACTN</name>
<comment type="caution">
    <text evidence="1">The sequence shown here is derived from an EMBL/GenBank/DDBJ whole genome shotgun (WGS) entry which is preliminary data.</text>
</comment>
<dbReference type="Pfam" id="PF13563">
    <property type="entry name" value="2_5_RNA_ligase2"/>
    <property type="match status" value="1"/>
</dbReference>
<organism evidence="1 2">
    <name type="scientific">Nocardioides endophyticus</name>
    <dbReference type="NCBI Taxonomy" id="1353775"/>
    <lineage>
        <taxon>Bacteria</taxon>
        <taxon>Bacillati</taxon>
        <taxon>Actinomycetota</taxon>
        <taxon>Actinomycetes</taxon>
        <taxon>Propionibacteriales</taxon>
        <taxon>Nocardioidaceae</taxon>
        <taxon>Nocardioides</taxon>
    </lineage>
</organism>
<dbReference type="Proteomes" id="UP001499882">
    <property type="component" value="Unassembled WGS sequence"/>
</dbReference>